<feature type="compositionally biased region" description="Basic and acidic residues" evidence="1">
    <location>
        <begin position="3367"/>
        <end position="3376"/>
    </location>
</feature>
<dbReference type="InterPro" id="IPR056741">
    <property type="entry name" value="BLTP1_M"/>
</dbReference>
<keyword evidence="2" id="KW-0812">Transmembrane</keyword>
<feature type="region of interest" description="Disordered" evidence="1">
    <location>
        <begin position="4049"/>
        <end position="4121"/>
    </location>
</feature>
<feature type="compositionally biased region" description="Low complexity" evidence="1">
    <location>
        <begin position="3889"/>
        <end position="3904"/>
    </location>
</feature>
<feature type="domain" description="Bridge-like lipid transfer protein family member 1 C-terminal" evidence="5">
    <location>
        <begin position="3668"/>
        <end position="4067"/>
    </location>
</feature>
<keyword evidence="2" id="KW-1133">Transmembrane helix</keyword>
<feature type="compositionally biased region" description="Low complexity" evidence="1">
    <location>
        <begin position="1361"/>
        <end position="1375"/>
    </location>
</feature>
<name>A0A7J7JCF3_BUGNE</name>
<feature type="compositionally biased region" description="Low complexity" evidence="1">
    <location>
        <begin position="4049"/>
        <end position="4069"/>
    </location>
</feature>
<feature type="compositionally biased region" description="Low complexity" evidence="1">
    <location>
        <begin position="2540"/>
        <end position="2551"/>
    </location>
</feature>
<evidence type="ECO:0000313" key="7">
    <source>
        <dbReference type="Proteomes" id="UP000593567"/>
    </source>
</evidence>
<evidence type="ECO:0000256" key="2">
    <source>
        <dbReference type="SAM" id="Phobius"/>
    </source>
</evidence>
<dbReference type="Pfam" id="PF25039">
    <property type="entry name" value="BLTP1_M"/>
    <property type="match status" value="4"/>
</dbReference>
<dbReference type="EMBL" id="VXIV02002642">
    <property type="protein sequence ID" value="KAF6023949.1"/>
    <property type="molecule type" value="Genomic_DNA"/>
</dbReference>
<feature type="transmembrane region" description="Helical" evidence="2">
    <location>
        <begin position="85"/>
        <end position="103"/>
    </location>
</feature>
<feature type="compositionally biased region" description="Low complexity" evidence="1">
    <location>
        <begin position="2475"/>
        <end position="2491"/>
    </location>
</feature>
<feature type="compositionally biased region" description="Basic and acidic residues" evidence="1">
    <location>
        <begin position="3497"/>
        <end position="3511"/>
    </location>
</feature>
<evidence type="ECO:0000259" key="5">
    <source>
        <dbReference type="Pfam" id="PF25040"/>
    </source>
</evidence>
<feature type="compositionally biased region" description="Basic residues" evidence="1">
    <location>
        <begin position="2362"/>
        <end position="2376"/>
    </location>
</feature>
<protein>
    <recommendedName>
        <fullName evidence="8">KIAA1109</fullName>
    </recommendedName>
</protein>
<keyword evidence="7" id="KW-1185">Reference proteome</keyword>
<feature type="domain" description="Bridge-like lipid transfer protein family member 1 middle region" evidence="4">
    <location>
        <begin position="2660"/>
        <end position="2928"/>
    </location>
</feature>
<feature type="domain" description="Bridge-like lipid transfer protein family member 1 N-terminal" evidence="3">
    <location>
        <begin position="47"/>
        <end position="1066"/>
    </location>
</feature>
<feature type="domain" description="Bridge-like lipid transfer protein family member 1 middle region" evidence="4">
    <location>
        <begin position="2187"/>
        <end position="2364"/>
    </location>
</feature>
<evidence type="ECO:0000313" key="6">
    <source>
        <dbReference type="EMBL" id="KAF6023949.1"/>
    </source>
</evidence>
<dbReference type="GO" id="GO:0098793">
    <property type="term" value="C:presynapse"/>
    <property type="evidence" value="ECO:0007669"/>
    <property type="project" value="GOC"/>
</dbReference>
<dbReference type="GO" id="GO:0048488">
    <property type="term" value="P:synaptic vesicle endocytosis"/>
    <property type="evidence" value="ECO:0007669"/>
    <property type="project" value="TreeGrafter"/>
</dbReference>
<feature type="compositionally biased region" description="Basic and acidic residues" evidence="1">
    <location>
        <begin position="3633"/>
        <end position="3644"/>
    </location>
</feature>
<feature type="region of interest" description="Disordered" evidence="1">
    <location>
        <begin position="3497"/>
        <end position="3532"/>
    </location>
</feature>
<feature type="compositionally biased region" description="Polar residues" evidence="1">
    <location>
        <begin position="3710"/>
        <end position="3734"/>
    </location>
</feature>
<feature type="compositionally biased region" description="Low complexity" evidence="1">
    <location>
        <begin position="3696"/>
        <end position="3709"/>
    </location>
</feature>
<organism evidence="6 7">
    <name type="scientific">Bugula neritina</name>
    <name type="common">Brown bryozoan</name>
    <name type="synonym">Sertularia neritina</name>
    <dbReference type="NCBI Taxonomy" id="10212"/>
    <lineage>
        <taxon>Eukaryota</taxon>
        <taxon>Metazoa</taxon>
        <taxon>Spiralia</taxon>
        <taxon>Lophotrochozoa</taxon>
        <taxon>Bryozoa</taxon>
        <taxon>Gymnolaemata</taxon>
        <taxon>Cheilostomatida</taxon>
        <taxon>Flustrina</taxon>
        <taxon>Buguloidea</taxon>
        <taxon>Bugulidae</taxon>
        <taxon>Bugula</taxon>
    </lineage>
</organism>
<feature type="domain" description="Bridge-like lipid transfer protein family member 1 C-terminal" evidence="5">
    <location>
        <begin position="2949"/>
        <end position="3448"/>
    </location>
</feature>
<dbReference type="InterPro" id="IPR056742">
    <property type="entry name" value="BLTP1_C"/>
</dbReference>
<feature type="domain" description="Bridge-like lipid transfer protein family member 1 C-terminal" evidence="5">
    <location>
        <begin position="4121"/>
        <end position="4214"/>
    </location>
</feature>
<sequence>MSNTVSLPGLNSDADDVTELISTTSPNTTVAPSFIESIRSSPELYSIILVVSVVAIIWGVYITLYNSRVVGAILTFFINKLYRDAYIKFGSFSISILGGKIMFRDVHYITFDYSLRIQYGYAIFRWWKPFTPRATLDEATADSTRLSFYIEGLEFHVYNRCNEYARLEKLFNMDELMIPELEHLAREEQERKRTESTTPEKVDESWLKWRDLIPVIKADVSEARVIFGNQLLPSSLVIRIEEAKCTYSTRNASNQTDLFMHMLKCQAENVRVMFTPNQAYKGVEDLPPRYMGDGFVIAQSNSVDFYYYYDEPGLVPVEPEVLQMASGDTFIQSTYPEWGCNIKCGKGSTSKSSDYGTTTNLSYGPWADRQRDYLYKFFYPPDHQTMEVIQPPIHNQKRKHKKLDFSMVVLGDIMFDILFTKDTETQALHIHGGAGSCIEWTLPMFIEQSGYRSVFTGQILRCDMTTSLEMRNFIQSETFKYEVDISYPRVWNDEQDWRVNITACKANVWFLYEHVNFLYDLAVDWSTPHTVPDIFQFVPYTWHINLLFQEFELLLHASEFNWIDTSSAKSESSQLAVCGDVLDCAIKLPFTEFLPETVPYTFFITGEFLEARLYLPETNTSQAILVALSQSATVTNRDGHKQKEPFGSTNKWRQLTKREDGWIDIMSTPILAVNVCYEYYPMYVLTDSSYVEMIDNLVTHPHNIPENFTTHNNMSTSDRPTAQGVSSDTSVETLSEELSKALDPASLDPHRVTVEIEVGSSELMLYGSILKYFMLFKDNYFGYYQKFTTMQSANDRSAPNSEKNADVGPKASEKFDPRLYRAMAIKLSVSLHDIHGHLVKHCMEDDPPCASVYIDRLAFEMDKDYQETRLQVIVSPAMLLTKDNIKRPASQQHLSEGHVTLSGLQMRGHAMFSHKDLPLEAETLEYGWLIELTVGDLKGKLTVSQLEPILQFLTTAMFLIDDAENQLRRSVVEKCQHYNPQPQCVLSSEALNVPGKAILCPTEEDIKYRMTRVSIDLIELYLVESGVALEAQLYPLRLSTCNLHGRTNKAGITGLVEHVHLKQMIYTISSLEDNWNTGEPWLENLFLQRHDRKTKRLWFLWPAGDMKGSEEDEIGNLREKCGCHGGCAFFGKNRQGPGFFDLMNLFDVPAGVASMKVIPKISFNTGEDAGYVDPFGNEDDDSETPLIAGGVDDAPVSTMSPNSSAQSTIRRKFSKLDMEHSDSDSKSMKSVTFVQSPGYPHQNLLRPKRYSLDKRGLRGIERTSVLSSSDSGSFYSVRSSLVDVNSDPARSREEMMIRQQSTVSSNSLYELASSYPDVPQVPLDSRKSVSLNGLESITTLEEDENINDNASKLGHRRRSPSVESSSSQATMSASTLHPSASHVGPILVDLQTHIKEPIVKSSLLMNCYLKHLTQSRCSHWMNLPQPPHHHKPVLSPTTPMVDIVAAMDQEHRRHIHSYEPGDWTPQFSNVSQGFHPGLFTIKKKVSMASRATAFADSTDEYSPQDEAASADSFVSNTSSDGVMNTTAICKLKGSLDILVSPLALEAIQRYIESLTPIVSNLHPSYVVDQLHDKVSTDVQDQNKIKKQLAKQETQGIPEHVHAEAAAFAKVGVKINSEKPAAHMLQESRDWRLQVMFKMSKVNVCILQSSLSEDINVAVSKDNMKDLACVSMLAACFDNVSATLLLHNKSTINPDVLPQLARVQSTASHLSPTDEEEEEPSEQNTEELVGNLLVSRVHLQFRRLQDGDIPRNTKVTAIPEHRSRVFYTLPTYTSTFIMFEFGLESITLNIARRIGFSSDGKRDREETTHRLSAGVSNAVSPLQGDATSGVLELKLVWFRFAAPSLKHSHVEFTRFDWNLLSTASPAIDAWLNPSNRLANSVSELLNGYKRRVTSVMACIMTDALDTPGMHFVFKNKFNLNTSLSKVLQEDPSCQLAAVLRRYIRKVGLEKIELALSSPAIPEIVTLQKGILALTRQWKNQLYMPVLAETQARRRRGAFTVHFDVPKGIDELANNMADDHDAESIVIDVDTQLESLVGPGSTKSTADRKPSFTAALADQRSRATSVGSITRYNSASRRYSTPHSITDVAGGSRLESEISMQSARNLSGSQANANFSEYLKKLDGEKDDEDNLYRWMARQQEYSRKDADIVPAPIMRHSSFIAGIASDASVDMDMSVEVEDGQLRSKKKDEASVQLADAQIMFKPLLQAVGLNIHGIKSSTLMKKVGGNLSISSVLHSLSIDIVEDMVRDPRSGRVPATPRYKSSLSEVPAFQLHEFTVNVALKDEFDKDSHPATHPSGFHNKTSKHAITVAMKSLDSKPTTTKMYFSVDVVSMAQHVNTSLLRLVHQLTTVVDNITKTNAEIKRQKRKEARIYKKTHRKQDSSSSADTGHTDMAGLLMKTERYTPPPHPQHAPHTPHPSSSYFKPPSDRPVSLESPPIQSVDIPEPTRAVSYPDAEAFPPGTDIEMQPLGMDKMDASLHSSSSTHGSLTGRSSPGQSEEVKVKRPTRLPLGLHRRKFSWTYKTAEVKSPAAASPGTESPRDSQISSSNGNMSSTPACWKNLLHLLDLYSKMPETKTIRGRSGSSRLSDIVEEDRKLDRVHELEAGMMPPSTQATPAPTPHLERRNSKARANGSTADQTKESEAQKLRDFTKGCFTNSVYAGENVLLVVFGFVRLHKSELKATLSGLQLEAKVTNIGGSVSYKEKEVGSTKKRKVTENSINLSLRSASVALFEGSTSPVQTVVSVTLASSHALYTSLEKHRKKYNSGVLTVGPIDVHIPQNPGTLHSMVTRNSKRIHSTIQEFMKTSNSRSSVMTLPTSDFTTSQGNLASDYQSEISPPVEVKARKPPQFVLHFRGILQGLTIRAVLLPSLEAQYKINKVISFGITGNKAKFSISLPKHSLSFTSKSKDVEANLPSSALIDLPPMHMDAEFRPHTMADSTEMPSDHDLQLRDGHYLDCVATVGQLEHKLSTDLLNHLVLVQKVFVKEVNDILQRVGAVEKPTPLWTSQTPTETILYKLYFKFKGIQITATTPTANAVRFETGAIELELSNRVQRVSNSASLAKEHVQKAPKLFGKAHVEINVSLGQLINNPLFNEAESEFQALSYFKTNIDVRNALQEEMLSSEDKRPGDKEALLISLQRPIVFIQPASFDKAVTVWLNYRNAYEYWHEQRVSLNTEIESIASSFRSNVSNTTPGGSTLFLQLTVDDVGVCVPLFPSYVEAQKTDFPEGGSALLLTIERTQIHACMRNSLVTEGTFTGFCLRFSEEFEINLDDWKPDMNNLPVMNACVVEKGTFIFCSKTAPKSSEEENEKWLMNIVWAMDGMDLNLNTQISKHLADLGHTLTTLTSEEAGNQGSDHDDESSLSSTDSEGLNREESDIAQKTKLYGMPDFVYDYHMDQQKRVRLIEQEMSKQAQIIDDLRSLDAKPTMLEMEEKKLQELEAVLPTSLKGSLGLGKGRKTHNRSLSASIPTSEALQLRRSTSVTVDSRTSAYKRMEAINSDSEKSLTDEVEKDFLRSQTKPSGSPQEQFKESKPSPNVIAEPIIDLVMDLKVTVKSGHCILHPANPELDETNNMKGGVLRSISTSPQTARKFKQETLAAKAKSLDNRTVFLLPGIDVKVQYSSKTQSSESPPSSLERGVEPPSKDKVPTHSILTKSNTSPGSLGEVRMRRKSPDEAQKRSRPTVVIMQPDSKASGVVFEDAGQSGSADSGSRSTKLSTVKEPSSGLSGSRTSVNSTGSSRKKRASLYTWIVLQALPEEMIVTTSLLDFLEQSLEKVDITQILSRSAPKDSEPPTPNDDLQLSSMSVTKDNQLSNFPVDIIVYCSVHPSTIRFSCLPLSKVECLLQLPSLDVVFSTQRSDIDGTLAMTQSQADSPPPFPKSRGQRAATPPTRQRMMSGSRPRGSSVVVEPPTPSPNTISQTAGLSVYFSLSNFSLFIFHPYGGVSMSGRKTSQVFKTPLKETGLEAPSPKSARKDSLSLNVDSVKIHLARTKRIQEVPSSRTREKFTSNIRISSVWDIGFADFKFDMRRLQEILAFPKAWYRTGLARRLFLGDDSLTQQPSPTSPGPTDTDSPQMRSKVSRSGSGNRRTSATSFFHTIKGSGGQLSPSRPEGFLRSLSKANPSEGSTSRASWKTRVLIGLNINKCELKVNMGNLMGNSVWRTENVKCNGRFSIDSTGHKNMQTSGQIAKSIIESKGGVVGGQVNLQNFQHACKSASVNNHQTMLNYRADNSLSSPLLIYCSAQSCRSKSIV</sequence>
<dbReference type="Pfam" id="PF25040">
    <property type="entry name" value="BLTP1_C"/>
    <property type="match status" value="3"/>
</dbReference>
<feature type="region of interest" description="Disordered" evidence="1">
    <location>
        <begin position="3863"/>
        <end position="3910"/>
    </location>
</feature>
<evidence type="ECO:0008006" key="8">
    <source>
        <dbReference type="Google" id="ProtNLM"/>
    </source>
</evidence>
<dbReference type="InterPro" id="IPR033616">
    <property type="entry name" value="BLTP1"/>
</dbReference>
<proteinExistence type="predicted"/>
<keyword evidence="2" id="KW-0472">Membrane</keyword>
<reference evidence="6" key="1">
    <citation type="submission" date="2020-06" db="EMBL/GenBank/DDBJ databases">
        <title>Draft genome of Bugula neritina, a colonial animal packing powerful symbionts and potential medicines.</title>
        <authorList>
            <person name="Rayko M."/>
        </authorList>
    </citation>
    <scope>NUCLEOTIDE SEQUENCE [LARGE SCALE GENOMIC DNA]</scope>
    <source>
        <strain evidence="6">Kwan_BN1</strain>
    </source>
</reference>
<dbReference type="InterPro" id="IPR047104">
    <property type="entry name" value="BLTP1_N"/>
</dbReference>
<feature type="compositionally biased region" description="Polar residues" evidence="1">
    <location>
        <begin position="4070"/>
        <end position="4090"/>
    </location>
</feature>
<accession>A0A7J7JCF3</accession>
<feature type="region of interest" description="Disordered" evidence="1">
    <location>
        <begin position="2523"/>
        <end position="2551"/>
    </location>
</feature>
<dbReference type="OrthoDB" id="10051416at2759"/>
<feature type="region of interest" description="Disordered" evidence="1">
    <location>
        <begin position="3345"/>
        <end position="3376"/>
    </location>
</feature>
<dbReference type="Proteomes" id="UP000593567">
    <property type="component" value="Unassembled WGS sequence"/>
</dbReference>
<feature type="region of interest" description="Disordered" evidence="1">
    <location>
        <begin position="2603"/>
        <end position="2640"/>
    </location>
</feature>
<feature type="compositionally biased region" description="Polar residues" evidence="1">
    <location>
        <begin position="3512"/>
        <end position="3523"/>
    </location>
</feature>
<feature type="region of interest" description="Disordered" evidence="1">
    <location>
        <begin position="3617"/>
        <end position="3734"/>
    </location>
</feature>
<feature type="compositionally biased region" description="Polar residues" evidence="1">
    <location>
        <begin position="3647"/>
        <end position="3657"/>
    </location>
</feature>
<feature type="compositionally biased region" description="Acidic residues" evidence="1">
    <location>
        <begin position="1712"/>
        <end position="1724"/>
    </location>
</feature>
<feature type="domain" description="Bridge-like lipid transfer protein family member 1 middle region" evidence="4">
    <location>
        <begin position="1820"/>
        <end position="1978"/>
    </location>
</feature>
<feature type="compositionally biased region" description="Low complexity" evidence="1">
    <location>
        <begin position="3618"/>
        <end position="3630"/>
    </location>
</feature>
<comment type="caution">
    <text evidence="6">The sequence shown here is derived from an EMBL/GenBank/DDBJ whole genome shotgun (WGS) entry which is preliminary data.</text>
</comment>
<evidence type="ECO:0000259" key="4">
    <source>
        <dbReference type="Pfam" id="PF25039"/>
    </source>
</evidence>
<evidence type="ECO:0000259" key="3">
    <source>
        <dbReference type="Pfam" id="PF20413"/>
    </source>
</evidence>
<feature type="region of interest" description="Disordered" evidence="1">
    <location>
        <begin position="1342"/>
        <end position="1378"/>
    </location>
</feature>
<feature type="transmembrane region" description="Helical" evidence="2">
    <location>
        <begin position="44"/>
        <end position="64"/>
    </location>
</feature>
<feature type="region of interest" description="Disordered" evidence="1">
    <location>
        <begin position="708"/>
        <end position="730"/>
    </location>
</feature>
<feature type="region of interest" description="Disordered" evidence="1">
    <location>
        <begin position="1702"/>
        <end position="1725"/>
    </location>
</feature>
<feature type="domain" description="Bridge-like lipid transfer protein family member 1 middle region" evidence="4">
    <location>
        <begin position="1524"/>
        <end position="1770"/>
    </location>
</feature>
<gene>
    <name evidence="6" type="ORF">EB796_017734</name>
</gene>
<evidence type="ECO:0000256" key="1">
    <source>
        <dbReference type="SAM" id="MobiDB-lite"/>
    </source>
</evidence>
<dbReference type="Pfam" id="PF20413">
    <property type="entry name" value="BLTP1_N"/>
    <property type="match status" value="1"/>
</dbReference>
<feature type="region of interest" description="Disordered" evidence="1">
    <location>
        <begin position="1283"/>
        <end position="1303"/>
    </location>
</feature>
<dbReference type="PANTHER" id="PTHR31640">
    <property type="entry name" value="TRANSMEMBRANE PROTEIN KIAA1109"/>
    <property type="match status" value="1"/>
</dbReference>
<feature type="region of interest" description="Disordered" evidence="1">
    <location>
        <begin position="2360"/>
        <end position="2506"/>
    </location>
</feature>
<dbReference type="PANTHER" id="PTHR31640:SF1">
    <property type="entry name" value="BRIDGE-LIKE LIPID TRANSFER PROTEIN FAMILY MEMBER 1"/>
    <property type="match status" value="1"/>
</dbReference>